<dbReference type="SUPFAM" id="SSF51294">
    <property type="entry name" value="Hedgehog/intein (Hint) domain"/>
    <property type="match status" value="1"/>
</dbReference>
<comment type="caution">
    <text evidence="4">The sequence shown here is derived from an EMBL/GenBank/DDBJ whole genome shotgun (WGS) entry which is preliminary data.</text>
</comment>
<dbReference type="InterPro" id="IPR004042">
    <property type="entry name" value="Intein_endonuc_central"/>
</dbReference>
<dbReference type="PRINTS" id="PR00379">
    <property type="entry name" value="INTEIN"/>
</dbReference>
<dbReference type="GO" id="GO:0051536">
    <property type="term" value="F:iron-sulfur cluster binding"/>
    <property type="evidence" value="ECO:0007669"/>
    <property type="project" value="InterPro"/>
</dbReference>
<dbReference type="InterPro" id="IPR036844">
    <property type="entry name" value="Hint_dom_sf"/>
</dbReference>
<sequence length="597" mass="68320">MPEPIDVINQYTGEKWYYSDQVKDHFFNPRNLLLDDPKEGEYNAMGLVGSPACVDPATLIQTNPASKRIDEVSKKEKVLGHDGYFHSVERIFKPRYASEVIKIKNQLGTLSASPDHLIFAIQIPRTKSKFFHTYRKKKLPISWVHAGDLKKGDIVLYPIPQEVREMKEIVLPEFVKKVWDFKSKSLPSRIPIQKDLLELFGYFVAEGHTRDSGKEAGFTFSINEKIFAERVRFLARKYFHVESVIRERRESNRIDVAIYSVQLSRLFREWFGSGAAEKRAPGWLMFLSPELQAGFIRGIWRGDGYFNAIRSQPRAGFATISRTLIHQMRWLLLRQKIAPSFYRGQASIKKGVSHKASYRIHIGGMNSLERLAAILEIPFSRDVSKQHAEEVWFDEEYMYLPIRNCTIGTFSGRLANFEVAESHSYTTDAFLVHNCGDMMHIWMKINPESERVTDLKWRTFGCGSAIAATSMFSVMVTESGGRTLEEARGIKPQHIMERLGGLPNRKIHCSVLVDKAFQKAANDYFRKIGKYEKIVVEGAKVIDAGTQTTDKDIEEAVLEGAVDLDAVQKKLKVGIGNPEIIPEVEQLIRFYKEKYYG</sequence>
<dbReference type="Gene3D" id="3.90.1010.10">
    <property type="match status" value="1"/>
</dbReference>
<gene>
    <name evidence="4" type="ORF">HY220_00285</name>
</gene>
<dbReference type="GO" id="GO:0016226">
    <property type="term" value="P:iron-sulfur cluster assembly"/>
    <property type="evidence" value="ECO:0007669"/>
    <property type="project" value="InterPro"/>
</dbReference>
<dbReference type="PROSITE" id="PS50819">
    <property type="entry name" value="INTEIN_ENDONUCLEASE"/>
    <property type="match status" value="1"/>
</dbReference>
<dbReference type="SUPFAM" id="SSF82649">
    <property type="entry name" value="SufE/NifU"/>
    <property type="match status" value="1"/>
</dbReference>
<evidence type="ECO:0000313" key="4">
    <source>
        <dbReference type="EMBL" id="MBI3627175.1"/>
    </source>
</evidence>
<dbReference type="PANTHER" id="PTHR10093">
    <property type="entry name" value="IRON-SULFUR CLUSTER ASSEMBLY ENZYME NIFU HOMOLOG"/>
    <property type="match status" value="1"/>
</dbReference>
<evidence type="ECO:0000313" key="5">
    <source>
        <dbReference type="Proteomes" id="UP000808388"/>
    </source>
</evidence>
<feature type="domain" description="DOD-type homing endonuclease" evidence="3">
    <location>
        <begin position="199"/>
        <end position="337"/>
    </location>
</feature>
<dbReference type="PROSITE" id="PS50817">
    <property type="entry name" value="INTEIN_N_TER"/>
    <property type="match status" value="1"/>
</dbReference>
<dbReference type="EMBL" id="JACQCQ010000002">
    <property type="protein sequence ID" value="MBI3627175.1"/>
    <property type="molecule type" value="Genomic_DNA"/>
</dbReference>
<dbReference type="Pfam" id="PF14528">
    <property type="entry name" value="LAGLIDADG_3"/>
    <property type="match status" value="1"/>
</dbReference>
<keyword evidence="1" id="KW-0068">Autocatalytic cleavage</keyword>
<dbReference type="Pfam" id="PF01592">
    <property type="entry name" value="NifU_N"/>
    <property type="match status" value="1"/>
</dbReference>
<dbReference type="SMART" id="SM00306">
    <property type="entry name" value="HintN"/>
    <property type="match status" value="1"/>
</dbReference>
<dbReference type="CDD" id="cd00081">
    <property type="entry name" value="Hint"/>
    <property type="match status" value="1"/>
</dbReference>
<name>A0A9D6QV94_9BACT</name>
<dbReference type="InterPro" id="IPR003587">
    <property type="entry name" value="Hint_dom_N"/>
</dbReference>
<dbReference type="InterPro" id="IPR004860">
    <property type="entry name" value="LAGLIDADG_dom"/>
</dbReference>
<dbReference type="InterPro" id="IPR027434">
    <property type="entry name" value="Homing_endonucl"/>
</dbReference>
<dbReference type="Gene3D" id="2.170.16.10">
    <property type="entry name" value="Hedgehog/Intein (Hint) domain"/>
    <property type="match status" value="1"/>
</dbReference>
<dbReference type="SUPFAM" id="SSF55608">
    <property type="entry name" value="Homing endonucleases"/>
    <property type="match status" value="1"/>
</dbReference>
<evidence type="ECO:0000256" key="1">
    <source>
        <dbReference type="ARBA" id="ARBA00022813"/>
    </source>
</evidence>
<proteinExistence type="predicted"/>
<organism evidence="4 5">
    <name type="scientific">Candidatus Sungiibacteriota bacterium</name>
    <dbReference type="NCBI Taxonomy" id="2750080"/>
    <lineage>
        <taxon>Bacteria</taxon>
        <taxon>Candidatus Sungiibacteriota</taxon>
    </lineage>
</organism>
<reference evidence="4" key="1">
    <citation type="submission" date="2020-07" db="EMBL/GenBank/DDBJ databases">
        <title>Huge and variable diversity of episymbiotic CPR bacteria and DPANN archaea in groundwater ecosystems.</title>
        <authorList>
            <person name="He C.Y."/>
            <person name="Keren R."/>
            <person name="Whittaker M."/>
            <person name="Farag I.F."/>
            <person name="Doudna J."/>
            <person name="Cate J.H.D."/>
            <person name="Banfield J.F."/>
        </authorList>
    </citation>
    <scope>NUCLEOTIDE SEQUENCE</scope>
    <source>
        <strain evidence="4">NC_groundwater_972_Pr1_S-0.2um_49_27</strain>
    </source>
</reference>
<dbReference type="Gene3D" id="3.10.28.10">
    <property type="entry name" value="Homing endonucleases"/>
    <property type="match status" value="1"/>
</dbReference>
<dbReference type="AlphaFoldDB" id="A0A9D6QV94"/>
<dbReference type="InterPro" id="IPR002871">
    <property type="entry name" value="NIF_FeS_clus_asmbl_NifU_N"/>
</dbReference>
<dbReference type="GO" id="GO:0016539">
    <property type="term" value="P:intein-mediated protein splicing"/>
    <property type="evidence" value="ECO:0007669"/>
    <property type="project" value="InterPro"/>
</dbReference>
<evidence type="ECO:0000256" key="2">
    <source>
        <dbReference type="ARBA" id="ARBA00023000"/>
    </source>
</evidence>
<dbReference type="InterPro" id="IPR006142">
    <property type="entry name" value="INTEIN"/>
</dbReference>
<accession>A0A9D6QV94</accession>
<dbReference type="GO" id="GO:0004519">
    <property type="term" value="F:endonuclease activity"/>
    <property type="evidence" value="ECO:0007669"/>
    <property type="project" value="InterPro"/>
</dbReference>
<protein>
    <submittedName>
        <fullName evidence="4">Iron-sulfur cluster assembly scaffold protein</fullName>
    </submittedName>
</protein>
<dbReference type="InterPro" id="IPR006141">
    <property type="entry name" value="Intein_N"/>
</dbReference>
<keyword evidence="2" id="KW-0651">Protein splicing</keyword>
<evidence type="ECO:0000259" key="3">
    <source>
        <dbReference type="PROSITE" id="PS50819"/>
    </source>
</evidence>
<dbReference type="GO" id="GO:0005506">
    <property type="term" value="F:iron ion binding"/>
    <property type="evidence" value="ECO:0007669"/>
    <property type="project" value="InterPro"/>
</dbReference>
<dbReference type="Proteomes" id="UP000808388">
    <property type="component" value="Unassembled WGS sequence"/>
</dbReference>